<dbReference type="EMBL" id="JAGINW010000001">
    <property type="protein sequence ID" value="MBP2330170.1"/>
    <property type="molecule type" value="Genomic_DNA"/>
</dbReference>
<dbReference type="Proteomes" id="UP001519332">
    <property type="component" value="Unassembled WGS sequence"/>
</dbReference>
<keyword evidence="4" id="KW-1185">Reference proteome</keyword>
<accession>A0ABS4U1U3</accession>
<feature type="region of interest" description="Disordered" evidence="1">
    <location>
        <begin position="135"/>
        <end position="156"/>
    </location>
</feature>
<feature type="transmembrane region" description="Helical" evidence="2">
    <location>
        <begin position="68"/>
        <end position="91"/>
    </location>
</feature>
<feature type="transmembrane region" description="Helical" evidence="2">
    <location>
        <begin position="36"/>
        <end position="56"/>
    </location>
</feature>
<feature type="compositionally biased region" description="Polar residues" evidence="1">
    <location>
        <begin position="135"/>
        <end position="149"/>
    </location>
</feature>
<reference evidence="3 4" key="1">
    <citation type="submission" date="2021-03" db="EMBL/GenBank/DDBJ databases">
        <title>Sequencing the genomes of 1000 actinobacteria strains.</title>
        <authorList>
            <person name="Klenk H.-P."/>
        </authorList>
    </citation>
    <scope>NUCLEOTIDE SEQUENCE [LARGE SCALE GENOMIC DNA]</scope>
    <source>
        <strain evidence="3 4">DSM 46670</strain>
    </source>
</reference>
<comment type="caution">
    <text evidence="3">The sequence shown here is derived from an EMBL/GenBank/DDBJ whole genome shotgun (WGS) entry which is preliminary data.</text>
</comment>
<feature type="transmembrane region" description="Helical" evidence="2">
    <location>
        <begin position="103"/>
        <end position="125"/>
    </location>
</feature>
<evidence type="ECO:0000313" key="4">
    <source>
        <dbReference type="Proteomes" id="UP001519332"/>
    </source>
</evidence>
<evidence type="ECO:0000313" key="3">
    <source>
        <dbReference type="EMBL" id="MBP2330170.1"/>
    </source>
</evidence>
<proteinExistence type="predicted"/>
<organism evidence="3 4">
    <name type="scientific">Kibdelosporangium banguiense</name>
    <dbReference type="NCBI Taxonomy" id="1365924"/>
    <lineage>
        <taxon>Bacteria</taxon>
        <taxon>Bacillati</taxon>
        <taxon>Actinomycetota</taxon>
        <taxon>Actinomycetes</taxon>
        <taxon>Pseudonocardiales</taxon>
        <taxon>Pseudonocardiaceae</taxon>
        <taxon>Kibdelosporangium</taxon>
    </lineage>
</organism>
<evidence type="ECO:0000256" key="1">
    <source>
        <dbReference type="SAM" id="MobiDB-lite"/>
    </source>
</evidence>
<keyword evidence="2" id="KW-1133">Transmembrane helix</keyword>
<evidence type="ECO:0000256" key="2">
    <source>
        <dbReference type="SAM" id="Phobius"/>
    </source>
</evidence>
<protein>
    <submittedName>
        <fullName evidence="3">Uncharacterized protein</fullName>
    </submittedName>
</protein>
<keyword evidence="2" id="KW-0812">Transmembrane</keyword>
<gene>
    <name evidence="3" type="ORF">JOF56_010555</name>
</gene>
<keyword evidence="2" id="KW-0472">Membrane</keyword>
<sequence length="156" mass="15758">MLVVRFWLTRGFVLAFVLAGADVGLAAIAVHTSSLSVIRSIVLGVVAGAAALWAALDGWHQLADRGRIWVLAAVIAGFASGLLRVIGKAIFVDETGLSSLGSALTGDAAFGALVILVPAGLGLLVGSRIAAQRGTSQAGTSQGDAQRTTAKAGPRK</sequence>
<name>A0ABS4U1U3_9PSEU</name>